<dbReference type="PANTHER" id="PTHR31286">
    <property type="entry name" value="GLYCINE-RICH CELL WALL STRUCTURAL PROTEIN 1.8-LIKE"/>
    <property type="match status" value="1"/>
</dbReference>
<evidence type="ECO:0000313" key="4">
    <source>
        <dbReference type="Proteomes" id="UP000504610"/>
    </source>
</evidence>
<keyword evidence="4" id="KW-1185">Reference proteome</keyword>
<feature type="region of interest" description="Disordered" evidence="1">
    <location>
        <begin position="194"/>
        <end position="229"/>
    </location>
</feature>
<dbReference type="Proteomes" id="UP000504610">
    <property type="component" value="Chromosome 9"/>
</dbReference>
<dbReference type="InterPro" id="IPR025836">
    <property type="entry name" value="Zn_knuckle_CX2CX4HX4C"/>
</dbReference>
<dbReference type="InterPro" id="IPR040256">
    <property type="entry name" value="At4g02000-like"/>
</dbReference>
<feature type="domain" description="Zinc knuckle CX2CX4HX4C" evidence="3">
    <location>
        <begin position="118"/>
        <end position="163"/>
    </location>
</feature>
<organism evidence="4 5">
    <name type="scientific">Raphanus sativus</name>
    <name type="common">Radish</name>
    <name type="synonym">Raphanus raphanistrum var. sativus</name>
    <dbReference type="NCBI Taxonomy" id="3726"/>
    <lineage>
        <taxon>Eukaryota</taxon>
        <taxon>Viridiplantae</taxon>
        <taxon>Streptophyta</taxon>
        <taxon>Embryophyta</taxon>
        <taxon>Tracheophyta</taxon>
        <taxon>Spermatophyta</taxon>
        <taxon>Magnoliopsida</taxon>
        <taxon>eudicotyledons</taxon>
        <taxon>Gunneridae</taxon>
        <taxon>Pentapetalae</taxon>
        <taxon>rosids</taxon>
        <taxon>malvids</taxon>
        <taxon>Brassicales</taxon>
        <taxon>Brassicaceae</taxon>
        <taxon>Brassiceae</taxon>
        <taxon>Raphanus</taxon>
    </lineage>
</organism>
<feature type="region of interest" description="Disordered" evidence="1">
    <location>
        <begin position="419"/>
        <end position="509"/>
    </location>
</feature>
<dbReference type="Pfam" id="PF14392">
    <property type="entry name" value="zf-CCHC_4"/>
    <property type="match status" value="1"/>
</dbReference>
<dbReference type="AlphaFoldDB" id="A0A9W3CFJ4"/>
<name>A0A9W3CFJ4_RAPSA</name>
<dbReference type="PANTHER" id="PTHR31286:SF163">
    <property type="entry name" value="ZINC KNUCKLE CX2CX4HX4C DOMAIN-CONTAINING PROTEIN"/>
    <property type="match status" value="1"/>
</dbReference>
<feature type="domain" description="DUF4283" evidence="2">
    <location>
        <begin position="7"/>
        <end position="62"/>
    </location>
</feature>
<evidence type="ECO:0000313" key="5">
    <source>
        <dbReference type="RefSeq" id="XP_056850275.1"/>
    </source>
</evidence>
<reference evidence="4" key="1">
    <citation type="journal article" date="2019" name="Database">
        <title>The radish genome database (RadishGD): an integrated information resource for radish genomics.</title>
        <authorList>
            <person name="Yu H.J."/>
            <person name="Baek S."/>
            <person name="Lee Y.J."/>
            <person name="Cho A."/>
            <person name="Mun J.H."/>
        </authorList>
    </citation>
    <scope>NUCLEOTIDE SEQUENCE [LARGE SCALE GENOMIC DNA]</scope>
    <source>
        <strain evidence="4">cv. WK10039</strain>
    </source>
</reference>
<dbReference type="KEGG" id="rsz:130499853"/>
<evidence type="ECO:0000259" key="2">
    <source>
        <dbReference type="Pfam" id="PF14111"/>
    </source>
</evidence>
<sequence>MKVLLFMLPRIWQVEERVVGTDLGMGRFQFVFQEEEDIAEVLKMEPFHFDYWMVSLVRWKPVLEVHYPSRIIFWVRVMDIPLQFRAAQTFRSVGEAIGEVQGEVDLREGRVRVELDGFKPLVFSMAVEFEEGVEIMVSLRYEKLFGFCRECFCMTHDQSRCPKLQEEVETMDNEKCVKTEAGQQASSYKGAVTNGNGLEGASRDGQQHRAPLRSGNKGKGIARERPGPYKQAGTYQAYKERLPRGYGDGSSFRGRHYGNHDRRNVTQYSRNGEDGHQKLMMDAFKGVSRSSSQVVSQTSGVKKSGETPKACKALLFNEDTVPEVSKEEEVVEVLKKEQKELANVQAKRVPEGMFVQGTEETDETDSNPLDDANLMVEGAILSDSDLLVDVEEEEYKEWEQGEITDFMEEEDVMVHDKEAAWDKVDTEQEAAADAMGEEERDNNDESLEKAPKKKGGRPGPLAVGGSTKMRLVQNLVSPRKKNAAKIGGKTGDKGAGASKKATMKPKTSE</sequence>
<accession>A0A9W3CFJ4</accession>
<gene>
    <name evidence="5" type="primary">LOC130499853</name>
</gene>
<proteinExistence type="predicted"/>
<feature type="compositionally biased region" description="Acidic residues" evidence="1">
    <location>
        <begin position="427"/>
        <end position="445"/>
    </location>
</feature>
<dbReference type="InterPro" id="IPR025558">
    <property type="entry name" value="DUF4283"/>
</dbReference>
<dbReference type="RefSeq" id="XP_056850275.1">
    <property type="nucleotide sequence ID" value="XM_056994295.1"/>
</dbReference>
<evidence type="ECO:0000259" key="3">
    <source>
        <dbReference type="Pfam" id="PF14392"/>
    </source>
</evidence>
<feature type="region of interest" description="Disordered" evidence="1">
    <location>
        <begin position="242"/>
        <end position="272"/>
    </location>
</feature>
<reference evidence="5" key="2">
    <citation type="submission" date="2025-08" db="UniProtKB">
        <authorList>
            <consortium name="RefSeq"/>
        </authorList>
    </citation>
    <scope>IDENTIFICATION</scope>
    <source>
        <tissue evidence="5">Leaf</tissue>
    </source>
</reference>
<protein>
    <submittedName>
        <fullName evidence="5">Uncharacterized protein LOC130499853</fullName>
    </submittedName>
</protein>
<dbReference type="OrthoDB" id="1745573at2759"/>
<dbReference type="GeneID" id="130499853"/>
<evidence type="ECO:0000256" key="1">
    <source>
        <dbReference type="SAM" id="MobiDB-lite"/>
    </source>
</evidence>
<dbReference type="Pfam" id="PF14111">
    <property type="entry name" value="DUF4283"/>
    <property type="match status" value="1"/>
</dbReference>